<name>A0A161XSP0_SECCO</name>
<dbReference type="AlphaFoldDB" id="A0A161XSP0"/>
<dbReference type="InterPro" id="IPR008524">
    <property type="entry name" value="DUF806"/>
</dbReference>
<organism evidence="1 2">
    <name type="scientific">Secundilactobacillus collinoides</name>
    <name type="common">Lactobacillus collinoides</name>
    <dbReference type="NCBI Taxonomy" id="33960"/>
    <lineage>
        <taxon>Bacteria</taxon>
        <taxon>Bacillati</taxon>
        <taxon>Bacillota</taxon>
        <taxon>Bacilli</taxon>
        <taxon>Lactobacillales</taxon>
        <taxon>Lactobacillaceae</taxon>
        <taxon>Secundilactobacillus</taxon>
    </lineage>
</organism>
<evidence type="ECO:0000313" key="2">
    <source>
        <dbReference type="Proteomes" id="UP000076480"/>
    </source>
</evidence>
<dbReference type="Pfam" id="PF05657">
    <property type="entry name" value="DUF806"/>
    <property type="match status" value="1"/>
</dbReference>
<sequence length="127" mass="14161">MELPIVTAKKLIATGNFTWIDELYFGQIPAEADTTGTKTLVLVTSVTEPFGKYNNDSPSVLDATVQVQIFFAKDTQMNVLDAQLQLVNLFIQADWQLSNREPNVLDPDTNQVTALFYASKNFTLTLN</sequence>
<protein>
    <recommendedName>
        <fullName evidence="3">Tail protein</fullName>
    </recommendedName>
</protein>
<dbReference type="EMBL" id="JYDC01000063">
    <property type="protein sequence ID" value="KZL38730.1"/>
    <property type="molecule type" value="Genomic_DNA"/>
</dbReference>
<proteinExistence type="predicted"/>
<keyword evidence="2" id="KW-1185">Reference proteome</keyword>
<dbReference type="PATRIC" id="fig|33960.6.peg.2996"/>
<evidence type="ECO:0008006" key="3">
    <source>
        <dbReference type="Google" id="ProtNLM"/>
    </source>
</evidence>
<dbReference type="Proteomes" id="UP000076480">
    <property type="component" value="Unassembled WGS sequence"/>
</dbReference>
<dbReference type="OrthoDB" id="2292483at2"/>
<accession>A0A161XSP0</accession>
<evidence type="ECO:0000313" key="1">
    <source>
        <dbReference type="EMBL" id="KZL38730.1"/>
    </source>
</evidence>
<gene>
    <name evidence="1" type="ORF">TY91_11765</name>
</gene>
<dbReference type="RefSeq" id="WP_063285568.1">
    <property type="nucleotide sequence ID" value="NZ_JYDC01000063.1"/>
</dbReference>
<reference evidence="1 2" key="1">
    <citation type="submission" date="2015-02" db="EMBL/GenBank/DDBJ databases">
        <title>Draft genome sequence of Lactobacillus collinoides CUPV2371 isolated from a natural cider, the first genome sequence of a strain of this species.</title>
        <authorList>
            <person name="Puertas A.I."/>
            <person name="Spano G."/>
            <person name="Capozzi V."/>
            <person name="Lamontanara A."/>
            <person name="Orru L."/>
            <person name="Duenas M.T."/>
        </authorList>
    </citation>
    <scope>NUCLEOTIDE SEQUENCE [LARGE SCALE GENOMIC DNA]</scope>
    <source>
        <strain evidence="1 2">237</strain>
    </source>
</reference>
<comment type="caution">
    <text evidence="1">The sequence shown here is derived from an EMBL/GenBank/DDBJ whole genome shotgun (WGS) entry which is preliminary data.</text>
</comment>